<sequence>MLTSALQLVDLTKRYGKLTVVSQVNVTIKSGEFFSLVGPSGSGKTTILRMIAGLATPASGSILLDGKEITGLPPEQRGLGLVFQNYAIFPHLSVYDNVAFGLKLRHLSESHVQTKVHDLLDRVGLLGYEKKYPHQLSGGEQQRVALARAVAPNPKVLLLDEPLSALDKKLREEMKFWLRSFQEDLTTTTIYVTHDQSEALSLSDHVLVLNAGRVEQIGTPQE</sequence>
<dbReference type="AlphaFoldDB" id="X1F1S5"/>
<keyword evidence="1" id="KW-0813">Transport</keyword>
<proteinExistence type="predicted"/>
<dbReference type="InterPro" id="IPR003439">
    <property type="entry name" value="ABC_transporter-like_ATP-bd"/>
</dbReference>
<dbReference type="FunFam" id="3.40.50.300:FF:000425">
    <property type="entry name" value="Probable ABC transporter, ATP-binding subunit"/>
    <property type="match status" value="1"/>
</dbReference>
<protein>
    <recommendedName>
        <fullName evidence="4">ABC transporter domain-containing protein</fullName>
    </recommendedName>
</protein>
<keyword evidence="2" id="KW-0547">Nucleotide-binding</keyword>
<dbReference type="GO" id="GO:0016887">
    <property type="term" value="F:ATP hydrolysis activity"/>
    <property type="evidence" value="ECO:0007669"/>
    <property type="project" value="InterPro"/>
</dbReference>
<dbReference type="InterPro" id="IPR017871">
    <property type="entry name" value="ABC_transporter-like_CS"/>
</dbReference>
<dbReference type="InterPro" id="IPR027417">
    <property type="entry name" value="P-loop_NTPase"/>
</dbReference>
<evidence type="ECO:0000259" key="4">
    <source>
        <dbReference type="PROSITE" id="PS50893"/>
    </source>
</evidence>
<dbReference type="SMART" id="SM00382">
    <property type="entry name" value="AAA"/>
    <property type="match status" value="1"/>
</dbReference>
<keyword evidence="3" id="KW-0067">ATP-binding</keyword>
<dbReference type="Gene3D" id="3.40.50.300">
    <property type="entry name" value="P-loop containing nucleotide triphosphate hydrolases"/>
    <property type="match status" value="1"/>
</dbReference>
<dbReference type="Pfam" id="PF00005">
    <property type="entry name" value="ABC_tran"/>
    <property type="match status" value="1"/>
</dbReference>
<accession>X1F1S5</accession>
<dbReference type="SUPFAM" id="SSF52540">
    <property type="entry name" value="P-loop containing nucleoside triphosphate hydrolases"/>
    <property type="match status" value="1"/>
</dbReference>
<evidence type="ECO:0000256" key="3">
    <source>
        <dbReference type="ARBA" id="ARBA00022840"/>
    </source>
</evidence>
<comment type="caution">
    <text evidence="5">The sequence shown here is derived from an EMBL/GenBank/DDBJ whole genome shotgun (WGS) entry which is preliminary data.</text>
</comment>
<evidence type="ECO:0000256" key="2">
    <source>
        <dbReference type="ARBA" id="ARBA00022741"/>
    </source>
</evidence>
<dbReference type="InterPro" id="IPR050093">
    <property type="entry name" value="ABC_SmlMolc_Importer"/>
</dbReference>
<gene>
    <name evidence="5" type="ORF">S03H2_07851</name>
</gene>
<dbReference type="GO" id="GO:0005524">
    <property type="term" value="F:ATP binding"/>
    <property type="evidence" value="ECO:0007669"/>
    <property type="project" value="UniProtKB-KW"/>
</dbReference>
<dbReference type="PANTHER" id="PTHR42781:SF4">
    <property type="entry name" value="SPERMIDINE_PUTRESCINE IMPORT ATP-BINDING PROTEIN POTA"/>
    <property type="match status" value="1"/>
</dbReference>
<evidence type="ECO:0000313" key="5">
    <source>
        <dbReference type="EMBL" id="GAH26495.1"/>
    </source>
</evidence>
<organism evidence="5">
    <name type="scientific">marine sediment metagenome</name>
    <dbReference type="NCBI Taxonomy" id="412755"/>
    <lineage>
        <taxon>unclassified sequences</taxon>
        <taxon>metagenomes</taxon>
        <taxon>ecological metagenomes</taxon>
    </lineage>
</organism>
<dbReference type="PANTHER" id="PTHR42781">
    <property type="entry name" value="SPERMIDINE/PUTRESCINE IMPORT ATP-BINDING PROTEIN POTA"/>
    <property type="match status" value="1"/>
</dbReference>
<dbReference type="EMBL" id="BARU01003703">
    <property type="protein sequence ID" value="GAH26495.1"/>
    <property type="molecule type" value="Genomic_DNA"/>
</dbReference>
<dbReference type="PROSITE" id="PS00211">
    <property type="entry name" value="ABC_TRANSPORTER_1"/>
    <property type="match status" value="1"/>
</dbReference>
<reference evidence="5" key="1">
    <citation type="journal article" date="2014" name="Front. Microbiol.">
        <title>High frequency of phylogenetically diverse reductive dehalogenase-homologous genes in deep subseafloor sedimentary metagenomes.</title>
        <authorList>
            <person name="Kawai M."/>
            <person name="Futagami T."/>
            <person name="Toyoda A."/>
            <person name="Takaki Y."/>
            <person name="Nishi S."/>
            <person name="Hori S."/>
            <person name="Arai W."/>
            <person name="Tsubouchi T."/>
            <person name="Morono Y."/>
            <person name="Uchiyama I."/>
            <person name="Ito T."/>
            <person name="Fujiyama A."/>
            <person name="Inagaki F."/>
            <person name="Takami H."/>
        </authorList>
    </citation>
    <scope>NUCLEOTIDE SEQUENCE</scope>
    <source>
        <strain evidence="5">Expedition CK06-06</strain>
    </source>
</reference>
<feature type="domain" description="ABC transporter" evidence="4">
    <location>
        <begin position="6"/>
        <end position="222"/>
    </location>
</feature>
<evidence type="ECO:0000256" key="1">
    <source>
        <dbReference type="ARBA" id="ARBA00022448"/>
    </source>
</evidence>
<dbReference type="InterPro" id="IPR003593">
    <property type="entry name" value="AAA+_ATPase"/>
</dbReference>
<dbReference type="PROSITE" id="PS50893">
    <property type="entry name" value="ABC_TRANSPORTER_2"/>
    <property type="match status" value="1"/>
</dbReference>
<name>X1F1S5_9ZZZZ</name>
<feature type="non-terminal residue" evidence="5">
    <location>
        <position position="222"/>
    </location>
</feature>